<dbReference type="PANTHER" id="PTHR37038">
    <property type="entry name" value="TRANSCRIPTIONAL REGULATOR-RELATED"/>
    <property type="match status" value="1"/>
</dbReference>
<dbReference type="InterPro" id="IPR010982">
    <property type="entry name" value="Lambda_DNA-bd_dom_sf"/>
</dbReference>
<name>A0ABZ2SXV6_9ENTE</name>
<sequence>MTNNGYKDFTLGELLNDIRKEKKISTKTIFSSGITRPTYYRFVRGEGEISLVNFFKITEILGIELTEFEELIPLIKQGHKSLENKLAVAVSKKNSYDVKAIKEESLEMFNKTDGLGYLYIHWQATLNYASLLNDTAQFEQVVQQIKTHLESIDLWTNIELRLFSSIEETLRFEEYDHFFKNFLLSHKRFEDEFDPWILDSLFFSYYETALDSRDILHVESATNFILNRNPNRFNYRFRLWRLFLVAVTHVLAGSHEYGQKKYDKLKKMIIYIFKDEHKIVLEINRLNTLWDKVWRIVLMPVE</sequence>
<evidence type="ECO:0000313" key="2">
    <source>
        <dbReference type="EMBL" id="WYJ79991.1"/>
    </source>
</evidence>
<accession>A0ABZ2SXV6</accession>
<dbReference type="RefSeq" id="WP_206855581.1">
    <property type="nucleotide sequence ID" value="NZ_CP147250.1"/>
</dbReference>
<protein>
    <recommendedName>
        <fullName evidence="1">HTH cro/C1-type domain-containing protein</fullName>
    </recommendedName>
</protein>
<dbReference type="InterPro" id="IPR053163">
    <property type="entry name" value="HTH-type_regulator_Rgg"/>
</dbReference>
<dbReference type="SUPFAM" id="SSF47413">
    <property type="entry name" value="lambda repressor-like DNA-binding domains"/>
    <property type="match status" value="1"/>
</dbReference>
<dbReference type="InterPro" id="IPR001387">
    <property type="entry name" value="Cro/C1-type_HTH"/>
</dbReference>
<keyword evidence="3" id="KW-1185">Reference proteome</keyword>
<dbReference type="Pfam" id="PF01381">
    <property type="entry name" value="HTH_3"/>
    <property type="match status" value="1"/>
</dbReference>
<dbReference type="PROSITE" id="PS50943">
    <property type="entry name" value="HTH_CROC1"/>
    <property type="match status" value="1"/>
</dbReference>
<dbReference type="CDD" id="cd00093">
    <property type="entry name" value="HTH_XRE"/>
    <property type="match status" value="1"/>
</dbReference>
<feature type="domain" description="HTH cro/C1-type" evidence="1">
    <location>
        <begin position="32"/>
        <end position="68"/>
    </location>
</feature>
<organism evidence="2 3">
    <name type="scientific">Candidatus Enterococcus mangumiae</name>
    <dbReference type="NCBI Taxonomy" id="2230878"/>
    <lineage>
        <taxon>Bacteria</taxon>
        <taxon>Bacillati</taxon>
        <taxon>Bacillota</taxon>
        <taxon>Bacilli</taxon>
        <taxon>Lactobacillales</taxon>
        <taxon>Enterococcaceae</taxon>
        <taxon>Enterococcus</taxon>
    </lineage>
</organism>
<reference evidence="2 3" key="1">
    <citation type="submission" date="2021-03" db="EMBL/GenBank/DDBJ databases">
        <authorList>
            <person name="Gilmore M.S."/>
            <person name="Schwartzman J."/>
            <person name="Van Tyne D."/>
            <person name="Martin M."/>
            <person name="Earl A.M."/>
            <person name="Manson A.L."/>
            <person name="Straub T."/>
            <person name="Salamzade R."/>
            <person name="Saavedra J."/>
            <person name="Lebreton F."/>
            <person name="Prichula J."/>
            <person name="Schaufler K."/>
            <person name="Gaca A."/>
            <person name="Sgardioli B."/>
            <person name="Wagenaar J."/>
            <person name="Strong T."/>
        </authorList>
    </citation>
    <scope>NUCLEOTIDE SEQUENCE [LARGE SCALE GENOMIC DNA]</scope>
    <source>
        <strain evidence="2 3">DIV1094</strain>
    </source>
</reference>
<reference evidence="2 3" key="2">
    <citation type="submission" date="2024-03" db="EMBL/GenBank/DDBJ databases">
        <title>The Genome Sequence of Enterococcus sp. DIV1094.</title>
        <authorList>
            <consortium name="The Broad Institute Genomics Platform"/>
            <consortium name="The Broad Institute Microbial Omics Core"/>
            <consortium name="The Broad Institute Genomic Center for Infectious Diseases"/>
            <person name="Earl A."/>
            <person name="Manson A."/>
            <person name="Gilmore M."/>
            <person name="Schwartman J."/>
            <person name="Shea T."/>
            <person name="Abouelleil A."/>
            <person name="Cao P."/>
            <person name="Chapman S."/>
            <person name="Cusick C."/>
            <person name="Young S."/>
            <person name="Neafsey D."/>
            <person name="Nusbaum C."/>
            <person name="Birren B."/>
        </authorList>
    </citation>
    <scope>NUCLEOTIDE SEQUENCE [LARGE SCALE GENOMIC DNA]</scope>
    <source>
        <strain evidence="2 3">DIV1094</strain>
    </source>
</reference>
<proteinExistence type="predicted"/>
<evidence type="ECO:0000259" key="1">
    <source>
        <dbReference type="PROSITE" id="PS50943"/>
    </source>
</evidence>
<gene>
    <name evidence="2" type="ORF">DOK79_001544</name>
</gene>
<evidence type="ECO:0000313" key="3">
    <source>
        <dbReference type="Proteomes" id="UP000664360"/>
    </source>
</evidence>
<dbReference type="Proteomes" id="UP000664360">
    <property type="component" value="Chromosome"/>
</dbReference>
<dbReference type="EMBL" id="CP147250">
    <property type="protein sequence ID" value="WYJ79991.1"/>
    <property type="molecule type" value="Genomic_DNA"/>
</dbReference>
<dbReference type="Gene3D" id="1.10.260.40">
    <property type="entry name" value="lambda repressor-like DNA-binding domains"/>
    <property type="match status" value="1"/>
</dbReference>